<dbReference type="Gene3D" id="3.90.176.10">
    <property type="entry name" value="Toxin ADP-ribosyltransferase, Chain A, domain 1"/>
    <property type="match status" value="1"/>
</dbReference>
<dbReference type="Proteomes" id="UP000610966">
    <property type="component" value="Unassembled WGS sequence"/>
</dbReference>
<sequence length="590" mass="64143">MPSVAQVTADHYKAQQTLARQTVEQAQTLWARVQPAAVVDSWIAQLAEMIRVLTLGQAGAAAMAQPYVEALAAAQGIPSAAGVVNAAAFAGIAADGRDLAGLLMQPALRTLGVLATGADDQTALLSGLESLTRIVDTEISDASRAADHVGMVANRRWVTYVRHVTLPACGRCIILAGRTYSWSQGFQRHPRCDCTMVPHHEGDTPPPSPEELFAQMNEDEQARAFTVSGAEAIRLGADMGQVVNARRGMQTIAGGRLVTTEGTTSRGYAGKKLGDLRKVRGERYRRSQVVRPMPEQLLADARDRDEAIRFLERFGYLDRTSVRRRERAGAAAVSAAAVRRDAEDAARRQRDAEANARRQAEETRRAAEQARREAEEKARREAEEKRAAEDAARRAAEAARWSPASTMTHEQAAAMQRSMPAWTRTQRDALQDYTGGWAGPVNDALRKGKPIPDRFADLRNAVTNLAAAVHPLPRPVTVYRYVAPDAFGRGRTRADKLGNLVGRTLQDRGFMSTSLARSGHTDPAGQMALGARRQVLMEIDVPAGARAAYIDEVSVHPGQWELLLGPGTKYEVVEVVQDGAHTVVRVRVVP</sequence>
<feature type="domain" description="ADP ribosyltransferase" evidence="2">
    <location>
        <begin position="417"/>
        <end position="577"/>
    </location>
</feature>
<dbReference type="Pfam" id="PF03496">
    <property type="entry name" value="ADPrib_exo_Tox"/>
    <property type="match status" value="1"/>
</dbReference>
<dbReference type="PROSITE" id="PS51996">
    <property type="entry name" value="TR_MART"/>
    <property type="match status" value="1"/>
</dbReference>
<organism evidence="3 4">
    <name type="scientific">Sphaerimonospora thailandensis</name>
    <dbReference type="NCBI Taxonomy" id="795644"/>
    <lineage>
        <taxon>Bacteria</taxon>
        <taxon>Bacillati</taxon>
        <taxon>Actinomycetota</taxon>
        <taxon>Actinomycetes</taxon>
        <taxon>Streptosporangiales</taxon>
        <taxon>Streptosporangiaceae</taxon>
        <taxon>Sphaerimonospora</taxon>
    </lineage>
</organism>
<dbReference type="InterPro" id="IPR057369">
    <property type="entry name" value="VG15"/>
</dbReference>
<comment type="caution">
    <text evidence="3">The sequence shown here is derived from an EMBL/GenBank/DDBJ whole genome shotgun (WGS) entry which is preliminary data.</text>
</comment>
<evidence type="ECO:0000313" key="4">
    <source>
        <dbReference type="Proteomes" id="UP000610966"/>
    </source>
</evidence>
<dbReference type="SUPFAM" id="SSF56399">
    <property type="entry name" value="ADP-ribosylation"/>
    <property type="match status" value="1"/>
</dbReference>
<evidence type="ECO:0000313" key="3">
    <source>
        <dbReference type="EMBL" id="GIH70334.1"/>
    </source>
</evidence>
<proteinExistence type="predicted"/>
<dbReference type="GO" id="GO:0005576">
    <property type="term" value="C:extracellular region"/>
    <property type="evidence" value="ECO:0007669"/>
    <property type="project" value="InterPro"/>
</dbReference>
<keyword evidence="4" id="KW-1185">Reference proteome</keyword>
<dbReference type="AlphaFoldDB" id="A0A8J3R947"/>
<evidence type="ECO:0000256" key="1">
    <source>
        <dbReference type="SAM" id="MobiDB-lite"/>
    </source>
</evidence>
<evidence type="ECO:0000259" key="2">
    <source>
        <dbReference type="Pfam" id="PF03496"/>
    </source>
</evidence>
<reference evidence="3" key="1">
    <citation type="submission" date="2021-01" db="EMBL/GenBank/DDBJ databases">
        <title>Whole genome shotgun sequence of Sphaerimonospora thailandensis NBRC 107569.</title>
        <authorList>
            <person name="Komaki H."/>
            <person name="Tamura T."/>
        </authorList>
    </citation>
    <scope>NUCLEOTIDE SEQUENCE</scope>
    <source>
        <strain evidence="3">NBRC 107569</strain>
    </source>
</reference>
<dbReference type="RefSeq" id="WP_204016053.1">
    <property type="nucleotide sequence ID" value="NZ_BOOG01000021.1"/>
</dbReference>
<gene>
    <name evidence="3" type="ORF">Mth01_25870</name>
</gene>
<dbReference type="InterPro" id="IPR003540">
    <property type="entry name" value="ADP-ribosyltransferase"/>
</dbReference>
<name>A0A8J3R947_9ACTN</name>
<accession>A0A8J3R947</accession>
<feature type="region of interest" description="Disordered" evidence="1">
    <location>
        <begin position="338"/>
        <end position="410"/>
    </location>
</feature>
<protein>
    <recommendedName>
        <fullName evidence="2">ADP ribosyltransferase domain-containing protein</fullName>
    </recommendedName>
</protein>
<dbReference type="EMBL" id="BOOG01000021">
    <property type="protein sequence ID" value="GIH70334.1"/>
    <property type="molecule type" value="Genomic_DNA"/>
</dbReference>
<feature type="compositionally biased region" description="Basic and acidic residues" evidence="1">
    <location>
        <begin position="338"/>
        <end position="397"/>
    </location>
</feature>
<dbReference type="Pfam" id="PF25310">
    <property type="entry name" value="VG15"/>
    <property type="match status" value="1"/>
</dbReference>